<gene>
    <name evidence="1" type="ORF">F4821DRAFT_260784</name>
</gene>
<dbReference type="Proteomes" id="UP001497680">
    <property type="component" value="Unassembled WGS sequence"/>
</dbReference>
<comment type="caution">
    <text evidence="1">The sequence shown here is derived from an EMBL/GenBank/DDBJ whole genome shotgun (WGS) entry which is preliminary data.</text>
</comment>
<accession>A0ACC0CZ11</accession>
<sequence length="679" mass="76829">MESKDTDQPKPPTLENGENTTAKFAVDDERAPDRDKDDAKTAEEEEEDTALKDATEDGANDADLSSPPSSSSVSSVNPDMLGDEIVVGTRANGDKSPARRVASEREDVEMADAEEDDEPVNHYPKRKRVSQYTDLSDEKMDHGLSKDALDASPGLLKGRSRQKTDDGHGQKLVTIGYWRDSAAPEEDKRHSVVGFIDVRDRLRTRIIPVDLSGNPVDYAVPAGPGGSWVTFERVVFLDHLIGHNHHVVKEYVKVRSETLKDRSHEADIEAIREAQRRLEANPPPETQILPDIAWGKEIPENAIKNRRQVKRRRYGSGAGTIPDHTERFDRGEQDQQTGYVERAGRQERQERQERTTLDHHQHHQPEIIQPPRKPTRILVGTWSKSTANDIKKKHAVYGILGANDMFRVKLVRETIEGKFVDDNFPAGAGALWIPYDEVVFLDHLKDLSRPEIKEYVRVRAIQMDAGERGDEQRIANETKAVYEAQTRAAANATAAPNKPVQASAPLSGHGLVLHENHESRHSGREAPSLSEPPREPAQPPRKSLPDVEIRQAARHASNDPLEHIQGFANREVARMEAVQMRTDRHQATRNAMNPVPPVIMHDNRRDFQENVHRMQQVWQAQENMRRVPFPEDVMMHMGVRYERKQNGPFKDRLVSQGTIINIDGEDYVEYRVLTKPSFF</sequence>
<evidence type="ECO:0000313" key="2">
    <source>
        <dbReference type="Proteomes" id="UP001497680"/>
    </source>
</evidence>
<reference evidence="1 2" key="1">
    <citation type="journal article" date="2022" name="New Phytol.">
        <title>Ecological generalism drives hyperdiversity of secondary metabolite gene clusters in xylarialean endophytes.</title>
        <authorList>
            <person name="Franco M.E.E."/>
            <person name="Wisecaver J.H."/>
            <person name="Arnold A.E."/>
            <person name="Ju Y.M."/>
            <person name="Slot J.C."/>
            <person name="Ahrendt S."/>
            <person name="Moore L.P."/>
            <person name="Eastman K.E."/>
            <person name="Scott K."/>
            <person name="Konkel Z."/>
            <person name="Mondo S.J."/>
            <person name="Kuo A."/>
            <person name="Hayes R.D."/>
            <person name="Haridas S."/>
            <person name="Andreopoulos B."/>
            <person name="Riley R."/>
            <person name="LaButti K."/>
            <person name="Pangilinan J."/>
            <person name="Lipzen A."/>
            <person name="Amirebrahimi M."/>
            <person name="Yan J."/>
            <person name="Adam C."/>
            <person name="Keymanesh K."/>
            <person name="Ng V."/>
            <person name="Louie K."/>
            <person name="Northen T."/>
            <person name="Drula E."/>
            <person name="Henrissat B."/>
            <person name="Hsieh H.M."/>
            <person name="Youens-Clark K."/>
            <person name="Lutzoni F."/>
            <person name="Miadlikowska J."/>
            <person name="Eastwood D.C."/>
            <person name="Hamelin R.C."/>
            <person name="Grigoriev I.V."/>
            <person name="U'Ren J.M."/>
        </authorList>
    </citation>
    <scope>NUCLEOTIDE SEQUENCE [LARGE SCALE GENOMIC DNA]</scope>
    <source>
        <strain evidence="1 2">ER1909</strain>
    </source>
</reference>
<evidence type="ECO:0000313" key="1">
    <source>
        <dbReference type="EMBL" id="KAI6085649.1"/>
    </source>
</evidence>
<proteinExistence type="predicted"/>
<protein>
    <submittedName>
        <fullName evidence="1">Uncharacterized protein</fullName>
    </submittedName>
</protein>
<organism evidence="1 2">
    <name type="scientific">Hypoxylon rubiginosum</name>
    <dbReference type="NCBI Taxonomy" id="110542"/>
    <lineage>
        <taxon>Eukaryota</taxon>
        <taxon>Fungi</taxon>
        <taxon>Dikarya</taxon>
        <taxon>Ascomycota</taxon>
        <taxon>Pezizomycotina</taxon>
        <taxon>Sordariomycetes</taxon>
        <taxon>Xylariomycetidae</taxon>
        <taxon>Xylariales</taxon>
        <taxon>Hypoxylaceae</taxon>
        <taxon>Hypoxylon</taxon>
    </lineage>
</organism>
<keyword evidence="2" id="KW-1185">Reference proteome</keyword>
<dbReference type="EMBL" id="MU394323">
    <property type="protein sequence ID" value="KAI6085649.1"/>
    <property type="molecule type" value="Genomic_DNA"/>
</dbReference>
<name>A0ACC0CZ11_9PEZI</name>